<reference evidence="10" key="1">
    <citation type="submission" date="2018-04" db="EMBL/GenBank/DDBJ databases">
        <authorList>
            <person name="Liu S."/>
            <person name="Wang Z."/>
            <person name="Li J."/>
        </authorList>
    </citation>
    <scope>NUCLEOTIDE SEQUENCE [LARGE SCALE GENOMIC DNA]</scope>
    <source>
        <strain evidence="10">2189</strain>
    </source>
</reference>
<dbReference type="OrthoDB" id="9788822at2"/>
<dbReference type="SUPFAM" id="SSF52091">
    <property type="entry name" value="SpoIIaa-like"/>
    <property type="match status" value="1"/>
</dbReference>
<feature type="binding site" evidence="7">
    <location>
        <position position="243"/>
    </location>
    <ligand>
        <name>substrate</name>
    </ligand>
</feature>
<comment type="catalytic activity">
    <reaction evidence="5 7">
        <text>L-glutamine + H2O = L-glutamate + NH4(+)</text>
        <dbReference type="Rhea" id="RHEA:15889"/>
        <dbReference type="ChEBI" id="CHEBI:15377"/>
        <dbReference type="ChEBI" id="CHEBI:28938"/>
        <dbReference type="ChEBI" id="CHEBI:29985"/>
        <dbReference type="ChEBI" id="CHEBI:58359"/>
        <dbReference type="EC" id="3.5.1.2"/>
    </reaction>
</comment>
<dbReference type="GO" id="GO:0004359">
    <property type="term" value="F:glutaminase activity"/>
    <property type="evidence" value="ECO:0007669"/>
    <property type="project" value="UniProtKB-UniRule"/>
</dbReference>
<dbReference type="SUPFAM" id="SSF56601">
    <property type="entry name" value="beta-lactamase/transpeptidase-like"/>
    <property type="match status" value="1"/>
</dbReference>
<comment type="caution">
    <text evidence="9">The sequence shown here is derived from an EMBL/GenBank/DDBJ whole genome shotgun (WGS) entry which is preliminary data.</text>
</comment>
<comment type="similarity">
    <text evidence="1 7">Belongs to the glutaminase family.</text>
</comment>
<feature type="binding site" evidence="7">
    <location>
        <position position="167"/>
    </location>
    <ligand>
        <name>substrate</name>
    </ligand>
</feature>
<dbReference type="GO" id="GO:0006543">
    <property type="term" value="P:L-glutamine catabolic process"/>
    <property type="evidence" value="ECO:0007669"/>
    <property type="project" value="TreeGrafter"/>
</dbReference>
<comment type="subunit">
    <text evidence="2 7">Homotetramer.</text>
</comment>
<accession>A0A2U1T8R9</accession>
<feature type="binding site" evidence="7">
    <location>
        <position position="160"/>
    </location>
    <ligand>
        <name>substrate</name>
    </ligand>
</feature>
<organism evidence="9 10">
    <name type="scientific">Corynebacterium yudongzhengii</name>
    <dbReference type="NCBI Taxonomy" id="2080740"/>
    <lineage>
        <taxon>Bacteria</taxon>
        <taxon>Bacillati</taxon>
        <taxon>Actinomycetota</taxon>
        <taxon>Actinomycetes</taxon>
        <taxon>Mycobacteriales</taxon>
        <taxon>Corynebacteriaceae</taxon>
        <taxon>Corynebacterium</taxon>
    </lineage>
</organism>
<keyword evidence="4 7" id="KW-0378">Hydrolase</keyword>
<dbReference type="PROSITE" id="PS50801">
    <property type="entry name" value="STAS"/>
    <property type="match status" value="1"/>
</dbReference>
<gene>
    <name evidence="7" type="primary">glsA</name>
    <name evidence="9" type="ORF">DF222_01870</name>
</gene>
<dbReference type="InterPro" id="IPR015868">
    <property type="entry name" value="Glutaminase"/>
</dbReference>
<dbReference type="EC" id="3.5.1.2" evidence="3 7"/>
<keyword evidence="7" id="KW-0007">Acetylation</keyword>
<dbReference type="NCBIfam" id="TIGR03814">
    <property type="entry name" value="Gln_ase"/>
    <property type="match status" value="1"/>
</dbReference>
<dbReference type="GO" id="GO:0006537">
    <property type="term" value="P:glutamate biosynthetic process"/>
    <property type="evidence" value="ECO:0007669"/>
    <property type="project" value="TreeGrafter"/>
</dbReference>
<dbReference type="Proteomes" id="UP000244989">
    <property type="component" value="Unassembled WGS sequence"/>
</dbReference>
<dbReference type="KEGG" id="cyz:C3B44_09400"/>
<evidence type="ECO:0000256" key="1">
    <source>
        <dbReference type="ARBA" id="ARBA00011076"/>
    </source>
</evidence>
<protein>
    <recommendedName>
        <fullName evidence="6 7">Glutaminase</fullName>
        <ecNumber evidence="3 7">3.5.1.2</ecNumber>
    </recommendedName>
</protein>
<dbReference type="PANTHER" id="PTHR12544">
    <property type="entry name" value="GLUTAMINASE"/>
    <property type="match status" value="1"/>
</dbReference>
<evidence type="ECO:0000256" key="6">
    <source>
        <dbReference type="ARBA" id="ARBA00070405"/>
    </source>
</evidence>
<dbReference type="AlphaFoldDB" id="A0A2U1T8R9"/>
<evidence type="ECO:0000256" key="7">
    <source>
        <dbReference type="HAMAP-Rule" id="MF_00313"/>
    </source>
</evidence>
<feature type="binding site" evidence="7">
    <location>
        <position position="64"/>
    </location>
    <ligand>
        <name>substrate</name>
    </ligand>
</feature>
<dbReference type="EMBL" id="QEEZ01000003">
    <property type="protein sequence ID" value="PWC02407.1"/>
    <property type="molecule type" value="Genomic_DNA"/>
</dbReference>
<evidence type="ECO:0000256" key="2">
    <source>
        <dbReference type="ARBA" id="ARBA00011881"/>
    </source>
</evidence>
<dbReference type="Gene3D" id="3.40.710.10">
    <property type="entry name" value="DD-peptidase/beta-lactamase superfamily"/>
    <property type="match status" value="1"/>
</dbReference>
<dbReference type="PANTHER" id="PTHR12544:SF29">
    <property type="entry name" value="GLUTAMINASE"/>
    <property type="match status" value="1"/>
</dbReference>
<evidence type="ECO:0000256" key="5">
    <source>
        <dbReference type="ARBA" id="ARBA00049534"/>
    </source>
</evidence>
<feature type="domain" description="STAS" evidence="8">
    <location>
        <begin position="329"/>
        <end position="403"/>
    </location>
</feature>
<dbReference type="Gene3D" id="3.30.750.24">
    <property type="entry name" value="STAS domain"/>
    <property type="match status" value="2"/>
</dbReference>
<evidence type="ECO:0000256" key="3">
    <source>
        <dbReference type="ARBA" id="ARBA00012918"/>
    </source>
</evidence>
<dbReference type="InterPro" id="IPR012338">
    <property type="entry name" value="Beta-lactam/transpept-like"/>
</dbReference>
<feature type="binding site" evidence="7">
    <location>
        <position position="191"/>
    </location>
    <ligand>
        <name>substrate</name>
    </ligand>
</feature>
<keyword evidence="10" id="KW-1185">Reference proteome</keyword>
<sequence length="418" mass="45011">MKGLIPDYLTDILDEVRDVTDGEVPDYIPALAEADPAWLGVVIHTTTGNTYAAGDDLAEFTIQSVSKPFTYALAMQELGIDAVREVVGMEPSGEAFNEMSLEKEAKRPFNPMINAGAIAVNQLINGTDSDVDDRVEVIRQFFSKLAGRELEIDASAVDGEMEGADRNLSIAHMLRSYDIIVDEAHDAVISYTRQCSLRVTLHDLAVMAATLANGGIQPVTGERLLSEAVCRQTMAVMASCGMYDAAGRWMARVGIPAKSGVSGAVIGMLPGQLGIAALSPRLDGAGNSVRGVKIFENMSTDMGLHLMSTENIAGAHAVRSINRVGEDTIVTIQGMVNFIGAEAILGVLNQHNFRDGRIVLDVSRMVESNTMGRRMLKEGLRRLREEGHEIGVIDPDGGLKQRLMDDGSQIPLVNENEG</sequence>
<dbReference type="FunFam" id="3.40.710.10:FF:000005">
    <property type="entry name" value="Glutaminase"/>
    <property type="match status" value="1"/>
</dbReference>
<evidence type="ECO:0000313" key="9">
    <source>
        <dbReference type="EMBL" id="PWC02407.1"/>
    </source>
</evidence>
<evidence type="ECO:0000313" key="10">
    <source>
        <dbReference type="Proteomes" id="UP000244989"/>
    </source>
</evidence>
<feature type="binding site" evidence="7">
    <location>
        <position position="261"/>
    </location>
    <ligand>
        <name>substrate</name>
    </ligand>
</feature>
<proteinExistence type="inferred from homology"/>
<name>A0A2U1T8R9_9CORY</name>
<dbReference type="InterPro" id="IPR036513">
    <property type="entry name" value="STAS_dom_sf"/>
</dbReference>
<dbReference type="Pfam" id="PF04960">
    <property type="entry name" value="Glutaminase"/>
    <property type="match status" value="1"/>
</dbReference>
<evidence type="ECO:0000256" key="4">
    <source>
        <dbReference type="ARBA" id="ARBA00022801"/>
    </source>
</evidence>
<dbReference type="InterPro" id="IPR002645">
    <property type="entry name" value="STAS_dom"/>
</dbReference>
<evidence type="ECO:0000259" key="8">
    <source>
        <dbReference type="PROSITE" id="PS50801"/>
    </source>
</evidence>
<dbReference type="NCBIfam" id="NF002134">
    <property type="entry name" value="PRK00971.1-4"/>
    <property type="match status" value="1"/>
</dbReference>
<feature type="binding site" evidence="7">
    <location>
        <position position="114"/>
    </location>
    <ligand>
        <name>substrate</name>
    </ligand>
</feature>
<dbReference type="HAMAP" id="MF_00313">
    <property type="entry name" value="Glutaminase"/>
    <property type="match status" value="1"/>
</dbReference>
<dbReference type="RefSeq" id="WP_108432147.1">
    <property type="nucleotide sequence ID" value="NZ_CP026947.1"/>
</dbReference>